<reference evidence="4" key="1">
    <citation type="submission" date="2020-11" db="EMBL/GenBank/DDBJ databases">
        <authorList>
            <person name="Tran Van P."/>
        </authorList>
    </citation>
    <scope>NUCLEOTIDE SEQUENCE</scope>
</reference>
<accession>A0A7R9M5Q1</accession>
<evidence type="ECO:0000256" key="3">
    <source>
        <dbReference type="SAM" id="SignalP"/>
    </source>
</evidence>
<dbReference type="Gene3D" id="3.80.10.10">
    <property type="entry name" value="Ribonuclease Inhibitor"/>
    <property type="match status" value="1"/>
</dbReference>
<feature type="signal peptide" evidence="3">
    <location>
        <begin position="1"/>
        <end position="18"/>
    </location>
</feature>
<evidence type="ECO:0000313" key="5">
    <source>
        <dbReference type="Proteomes" id="UP000728032"/>
    </source>
</evidence>
<name>A0A7R9M5Q1_9ACAR</name>
<sequence length="339" mass="38456">MNHLVIVIFLAITATVASVPLPSSAIECHLRHLVAPCACYNPIENHIIVGCQNDNMDYSQIRQIFYLIKQKFALETVEAVYLRSPTVTELGSTQLAGVRTKSIYIENMHSLKTIDINAFNGTEKLVQRLEIRNTPVGESLGPQHDMFKVINKMVNLEHVIISNTSLKRVSEDAFLNKQKLREIRMTGNKLKRIEPSAFQTLPQLSVLDLSNNTIDYIGYRAFALSLKPTPDAKELELRLDNNTLNDRSFDGEYVFGDYGTSFNRAVWLVLDGNHLTTLSEETFMPYFNANPMNTITVDINCGNCSNYWLVSDAVDRKHTQEITCNGDHKDIKSYDWSRC</sequence>
<dbReference type="EMBL" id="OC921591">
    <property type="protein sequence ID" value="CAD7653530.1"/>
    <property type="molecule type" value="Genomic_DNA"/>
</dbReference>
<dbReference type="SMART" id="SM00369">
    <property type="entry name" value="LRR_TYP"/>
    <property type="match status" value="4"/>
</dbReference>
<dbReference type="InterPro" id="IPR003591">
    <property type="entry name" value="Leu-rich_rpt_typical-subtyp"/>
</dbReference>
<evidence type="ECO:0000313" key="4">
    <source>
        <dbReference type="EMBL" id="CAD7653530.1"/>
    </source>
</evidence>
<keyword evidence="1" id="KW-0433">Leucine-rich repeat</keyword>
<evidence type="ECO:0000256" key="2">
    <source>
        <dbReference type="ARBA" id="ARBA00022737"/>
    </source>
</evidence>
<gene>
    <name evidence="4" type="ORF">ONB1V03_LOCUS10183</name>
</gene>
<dbReference type="InterPro" id="IPR032675">
    <property type="entry name" value="LRR_dom_sf"/>
</dbReference>
<evidence type="ECO:0000256" key="1">
    <source>
        <dbReference type="ARBA" id="ARBA00022614"/>
    </source>
</evidence>
<dbReference type="PANTHER" id="PTHR24366:SF96">
    <property type="entry name" value="LEUCINE RICH REPEAT CONTAINING 53"/>
    <property type="match status" value="1"/>
</dbReference>
<keyword evidence="5" id="KW-1185">Reference proteome</keyword>
<proteinExistence type="predicted"/>
<dbReference type="Proteomes" id="UP000728032">
    <property type="component" value="Unassembled WGS sequence"/>
</dbReference>
<dbReference type="PANTHER" id="PTHR24366">
    <property type="entry name" value="IG(IMMUNOGLOBULIN) AND LRR(LEUCINE RICH REPEAT) DOMAINS"/>
    <property type="match status" value="1"/>
</dbReference>
<keyword evidence="2" id="KW-0677">Repeat</keyword>
<dbReference type="EMBL" id="CAJPVJ010006766">
    <property type="protein sequence ID" value="CAG2170717.1"/>
    <property type="molecule type" value="Genomic_DNA"/>
</dbReference>
<dbReference type="InterPro" id="IPR001611">
    <property type="entry name" value="Leu-rich_rpt"/>
</dbReference>
<organism evidence="4">
    <name type="scientific">Oppiella nova</name>
    <dbReference type="NCBI Taxonomy" id="334625"/>
    <lineage>
        <taxon>Eukaryota</taxon>
        <taxon>Metazoa</taxon>
        <taxon>Ecdysozoa</taxon>
        <taxon>Arthropoda</taxon>
        <taxon>Chelicerata</taxon>
        <taxon>Arachnida</taxon>
        <taxon>Acari</taxon>
        <taxon>Acariformes</taxon>
        <taxon>Sarcoptiformes</taxon>
        <taxon>Oribatida</taxon>
        <taxon>Brachypylina</taxon>
        <taxon>Oppioidea</taxon>
        <taxon>Oppiidae</taxon>
        <taxon>Oppiella</taxon>
    </lineage>
</organism>
<protein>
    <submittedName>
        <fullName evidence="4">Uncharacterized protein</fullName>
    </submittedName>
</protein>
<feature type="chain" id="PRO_5036403601" evidence="3">
    <location>
        <begin position="19"/>
        <end position="339"/>
    </location>
</feature>
<dbReference type="AlphaFoldDB" id="A0A7R9M5Q1"/>
<dbReference type="OrthoDB" id="6494448at2759"/>
<dbReference type="SUPFAM" id="SSF52047">
    <property type="entry name" value="RNI-like"/>
    <property type="match status" value="1"/>
</dbReference>
<dbReference type="Pfam" id="PF13855">
    <property type="entry name" value="LRR_8"/>
    <property type="match status" value="1"/>
</dbReference>
<keyword evidence="3" id="KW-0732">Signal</keyword>